<evidence type="ECO:0000256" key="1">
    <source>
        <dbReference type="ARBA" id="ARBA00022468"/>
    </source>
</evidence>
<dbReference type="SUPFAM" id="SSF47923">
    <property type="entry name" value="Ypt/Rab-GAP domain of gyp1p"/>
    <property type="match status" value="1"/>
</dbReference>
<sequence>MTRLSDILITYTIYNMDFGYFQGMNDLLALILYVIKDEEDSFWCFVG</sequence>
<protein>
    <recommendedName>
        <fullName evidence="2">Rab-GAP TBC domain-containing protein</fullName>
    </recommendedName>
</protein>
<dbReference type="Gene3D" id="1.10.8.270">
    <property type="entry name" value="putative rabgap domain of human tbc1 domain family member 14 like domains"/>
    <property type="match status" value="1"/>
</dbReference>
<dbReference type="PANTHER" id="PTHR22957">
    <property type="entry name" value="TBC1 DOMAIN FAMILY MEMBER GTPASE-ACTIVATING PROTEIN"/>
    <property type="match status" value="1"/>
</dbReference>
<feature type="domain" description="Rab-GAP TBC" evidence="2">
    <location>
        <begin position="1"/>
        <end position="47"/>
    </location>
</feature>
<dbReference type="GO" id="GO:0005096">
    <property type="term" value="F:GTPase activator activity"/>
    <property type="evidence" value="ECO:0007669"/>
    <property type="project" value="UniProtKB-KW"/>
</dbReference>
<dbReference type="PANTHER" id="PTHR22957:SF502">
    <property type="entry name" value="SMALL G PROTEIN SIGNALING MODULATOR 2-RELATED"/>
    <property type="match status" value="1"/>
</dbReference>
<keyword evidence="4" id="KW-1185">Reference proteome</keyword>
<dbReference type="InterPro" id="IPR035969">
    <property type="entry name" value="Rab-GAP_TBC_sf"/>
</dbReference>
<reference evidence="3 4" key="1">
    <citation type="submission" date="2018-11" db="EMBL/GenBank/DDBJ databases">
        <authorList>
            <consortium name="Pathogen Informatics"/>
        </authorList>
    </citation>
    <scope>NUCLEOTIDE SEQUENCE [LARGE SCALE GENOMIC DNA]</scope>
    <source>
        <strain>Denwood</strain>
        <strain evidence="4">Zambia</strain>
    </source>
</reference>
<dbReference type="Pfam" id="PF00566">
    <property type="entry name" value="RabGAP-TBC"/>
    <property type="match status" value="1"/>
</dbReference>
<proteinExistence type="predicted"/>
<gene>
    <name evidence="3" type="ORF">SMTD_LOCUS2700</name>
</gene>
<dbReference type="AlphaFoldDB" id="A0A3P7ZXP2"/>
<evidence type="ECO:0000259" key="2">
    <source>
        <dbReference type="PROSITE" id="PS50086"/>
    </source>
</evidence>
<dbReference type="Proteomes" id="UP000269396">
    <property type="component" value="Unassembled WGS sequence"/>
</dbReference>
<organism evidence="3 4">
    <name type="scientific">Schistosoma mattheei</name>
    <dbReference type="NCBI Taxonomy" id="31246"/>
    <lineage>
        <taxon>Eukaryota</taxon>
        <taxon>Metazoa</taxon>
        <taxon>Spiralia</taxon>
        <taxon>Lophotrochozoa</taxon>
        <taxon>Platyhelminthes</taxon>
        <taxon>Trematoda</taxon>
        <taxon>Digenea</taxon>
        <taxon>Strigeidida</taxon>
        <taxon>Schistosomatoidea</taxon>
        <taxon>Schistosomatidae</taxon>
        <taxon>Schistosoma</taxon>
    </lineage>
</organism>
<name>A0A3P7ZXP2_9TREM</name>
<evidence type="ECO:0000313" key="3">
    <source>
        <dbReference type="EMBL" id="VDO88964.1"/>
    </source>
</evidence>
<feature type="non-terminal residue" evidence="3">
    <location>
        <position position="47"/>
    </location>
</feature>
<evidence type="ECO:0000313" key="4">
    <source>
        <dbReference type="Proteomes" id="UP000269396"/>
    </source>
</evidence>
<dbReference type="PROSITE" id="PS50086">
    <property type="entry name" value="TBC_RABGAP"/>
    <property type="match status" value="1"/>
</dbReference>
<dbReference type="InterPro" id="IPR000195">
    <property type="entry name" value="Rab-GAP-TBC_dom"/>
</dbReference>
<accession>A0A3P7ZXP2</accession>
<dbReference type="EMBL" id="UZAL01004001">
    <property type="protein sequence ID" value="VDO88964.1"/>
    <property type="molecule type" value="Genomic_DNA"/>
</dbReference>
<keyword evidence="1" id="KW-0343">GTPase activation</keyword>